<keyword evidence="10" id="KW-0694">RNA-binding</keyword>
<evidence type="ECO:0000256" key="6">
    <source>
        <dbReference type="ARBA" id="ARBA00022989"/>
    </source>
</evidence>
<sequence>MSASILLCDGFDVRRILTGKLNGDESSTVTTEEDDEAVFSGEEWCGESSYCFYFVKQFAYDDPEIKAKIDEADHEVYHCNTDRIHIANRLKSKRAARLSLVASMETLMSMKMNEVEKEQEVVRGRIYRLGERLSEIKMEIELLDVQMACVLNQRDKAVERIKFLRMQRDKGNAAFYQSRVVMKKAIELAASGNVRDLEELADSEVEKFMSRWNNDKAFRDNYKKRILPSVNERKLRCDVQIRDLEGNLDTENGNETVVKKAIEYKRFSTEEESDDFDIPVYEKLGKEEKEIDEETLKEKKREEQLEKARLAMERKRKLHEKAAAKAVIRVKKEAEKKRKELDKRAKKKKAVCKSSSVDVDRTTETVSEASKPEQEKLLNGRSVFPKQRSYNYRYHGKGNDAVLKAIIKRRKAYRLWVWTVSSAAVALPLALLVVFYYRLLQAQVSVQRREQAMAVTSLAPPWVILRLAFRSVAASSCLHTNQKTLITNLSIPTSFPLRQSALRRCYSAEAIKGDVDFLLKGVGDQAVAKEVKQILEMARRASSKREVLHTDFLTPPIVKESVSLLEKFADVKIVAQGGYPEAERCRISIGHPDVLTRNFGFQPCSHGDFLGAILGTGISREKLGDILIQEEKGAQVLIVPELVDFVVTALDKVGNVGVTCSKIPLLALEYEPPRTNSFKTVEASLRIDAVASAGFKISRSKLVDLISSKDVRVNWATVTKNGTIVKTGDVVSVSGKGRLKIGEINETKKGKFAVEIIRYL</sequence>
<dbReference type="InterPro" id="IPR036986">
    <property type="entry name" value="S4_RNA-bd_sf"/>
</dbReference>
<dbReference type="PANTHER" id="PTHR32219:SF12">
    <property type="entry name" value="PROTON PUMP-INTERACTOR 4"/>
    <property type="match status" value="1"/>
</dbReference>
<comment type="subcellular location">
    <subcellularLocation>
        <location evidence="1">Cell membrane</location>
        <topology evidence="1">Single-pass membrane protein</topology>
    </subcellularLocation>
    <subcellularLocation>
        <location evidence="2">Endoplasmic reticulum membrane</location>
        <topology evidence="2">Single-pass membrane protein</topology>
    </subcellularLocation>
</comment>
<organism evidence="14 15">
    <name type="scientific">Arabidopsis thaliana</name>
    <name type="common">Mouse-ear cress</name>
    <dbReference type="NCBI Taxonomy" id="3702"/>
    <lineage>
        <taxon>Eukaryota</taxon>
        <taxon>Viridiplantae</taxon>
        <taxon>Streptophyta</taxon>
        <taxon>Embryophyta</taxon>
        <taxon>Tracheophyta</taxon>
        <taxon>Spermatophyta</taxon>
        <taxon>Magnoliopsida</taxon>
        <taxon>eudicotyledons</taxon>
        <taxon>Gunneridae</taxon>
        <taxon>Pentapetalae</taxon>
        <taxon>rosids</taxon>
        <taxon>malvids</taxon>
        <taxon>Brassicales</taxon>
        <taxon>Brassicaceae</taxon>
        <taxon>Camelineae</taxon>
        <taxon>Arabidopsis</taxon>
    </lineage>
</organism>
<dbReference type="GO" id="GO:0005789">
    <property type="term" value="C:endoplasmic reticulum membrane"/>
    <property type="evidence" value="ECO:0007669"/>
    <property type="project" value="UniProtKB-SubCell"/>
</dbReference>
<evidence type="ECO:0000256" key="5">
    <source>
        <dbReference type="ARBA" id="ARBA00022824"/>
    </source>
</evidence>
<keyword evidence="3" id="KW-1003">Cell membrane</keyword>
<dbReference type="EMBL" id="LR881466">
    <property type="protein sequence ID" value="CAD5315401.1"/>
    <property type="molecule type" value="Genomic_DNA"/>
</dbReference>
<evidence type="ECO:0000256" key="11">
    <source>
        <dbReference type="SAM" id="Coils"/>
    </source>
</evidence>
<evidence type="ECO:0000256" key="3">
    <source>
        <dbReference type="ARBA" id="ARBA00022475"/>
    </source>
</evidence>
<evidence type="ECO:0000256" key="1">
    <source>
        <dbReference type="ARBA" id="ARBA00004162"/>
    </source>
</evidence>
<dbReference type="GO" id="GO:0005886">
    <property type="term" value="C:plasma membrane"/>
    <property type="evidence" value="ECO:0007669"/>
    <property type="project" value="UniProtKB-SubCell"/>
</dbReference>
<evidence type="ECO:0000256" key="7">
    <source>
        <dbReference type="ARBA" id="ARBA00023054"/>
    </source>
</evidence>
<comment type="similarity">
    <text evidence="9">Belongs to the plant Proton pump-interactor protein family.</text>
</comment>
<keyword evidence="6 12" id="KW-1133">Transmembrane helix</keyword>
<dbReference type="InterPro" id="IPR040591">
    <property type="entry name" value="RqcP2_RBD"/>
</dbReference>
<dbReference type="Proteomes" id="UP000516314">
    <property type="component" value="Chromosome 1"/>
</dbReference>
<keyword evidence="4 12" id="KW-0812">Transmembrane</keyword>
<dbReference type="SMART" id="SM00363">
    <property type="entry name" value="S4"/>
    <property type="match status" value="1"/>
</dbReference>
<dbReference type="InterPro" id="IPR017506">
    <property type="entry name" value="PSII_S4"/>
</dbReference>
<dbReference type="Gene3D" id="3.10.290.10">
    <property type="entry name" value="RNA-binding S4 domain"/>
    <property type="match status" value="1"/>
</dbReference>
<dbReference type="PROSITE" id="PS50889">
    <property type="entry name" value="S4"/>
    <property type="match status" value="1"/>
</dbReference>
<dbReference type="Pfam" id="PF01479">
    <property type="entry name" value="S4"/>
    <property type="match status" value="1"/>
</dbReference>
<dbReference type="AlphaFoldDB" id="A0A7G2E1W3"/>
<evidence type="ECO:0000256" key="12">
    <source>
        <dbReference type="SAM" id="Phobius"/>
    </source>
</evidence>
<dbReference type="Gene3D" id="3.30.1370.160">
    <property type="match status" value="1"/>
</dbReference>
<dbReference type="InterPro" id="IPR002942">
    <property type="entry name" value="S4_RNA-bd"/>
</dbReference>
<dbReference type="InterPro" id="IPR055282">
    <property type="entry name" value="PPI1-4"/>
</dbReference>
<evidence type="ECO:0000256" key="2">
    <source>
        <dbReference type="ARBA" id="ARBA00004389"/>
    </source>
</evidence>
<reference evidence="14 15" key="1">
    <citation type="submission" date="2020-09" db="EMBL/GenBank/DDBJ databases">
        <authorList>
            <person name="Ashkenazy H."/>
        </authorList>
    </citation>
    <scope>NUCLEOTIDE SEQUENCE [LARGE SCALE GENOMIC DNA]</scope>
    <source>
        <strain evidence="15">cv. Cdm-0</strain>
    </source>
</reference>
<dbReference type="PANTHER" id="PTHR32219">
    <property type="entry name" value="RNA-BINDING PROTEIN YLMH-RELATED"/>
    <property type="match status" value="1"/>
</dbReference>
<accession>A0A7G2E1W3</accession>
<gene>
    <name evidence="14" type="ORF">AT9943_LOCUS3775</name>
</gene>
<feature type="coiled-coil region" evidence="11">
    <location>
        <begin position="286"/>
        <end position="351"/>
    </location>
</feature>
<protein>
    <submittedName>
        <fullName evidence="14">(thale cress) hypothetical protein</fullName>
    </submittedName>
</protein>
<dbReference type="Gene3D" id="3.30.70.330">
    <property type="match status" value="1"/>
</dbReference>
<name>A0A7G2E1W3_ARATH</name>
<keyword evidence="8 12" id="KW-0472">Membrane</keyword>
<feature type="domain" description="RNA-binding S4" evidence="13">
    <location>
        <begin position="685"/>
        <end position="745"/>
    </location>
</feature>
<evidence type="ECO:0000259" key="13">
    <source>
        <dbReference type="SMART" id="SM00363"/>
    </source>
</evidence>
<evidence type="ECO:0000256" key="9">
    <source>
        <dbReference type="ARBA" id="ARBA00038080"/>
    </source>
</evidence>
<feature type="transmembrane region" description="Helical" evidence="12">
    <location>
        <begin position="415"/>
        <end position="440"/>
    </location>
</feature>
<dbReference type="FunFam" id="3.10.290.10:FF:000037">
    <property type="entry name" value="BnaA05g14690D protein"/>
    <property type="match status" value="1"/>
</dbReference>
<proteinExistence type="inferred from homology"/>
<dbReference type="GO" id="GO:0003723">
    <property type="term" value="F:RNA binding"/>
    <property type="evidence" value="ECO:0007669"/>
    <property type="project" value="UniProtKB-KW"/>
</dbReference>
<dbReference type="Pfam" id="PF17774">
    <property type="entry name" value="YlmH_RBD"/>
    <property type="match status" value="1"/>
</dbReference>
<dbReference type="NCBIfam" id="TIGR03069">
    <property type="entry name" value="PS_II_S4"/>
    <property type="match status" value="1"/>
</dbReference>
<keyword evidence="7 11" id="KW-0175">Coiled coil</keyword>
<evidence type="ECO:0000256" key="4">
    <source>
        <dbReference type="ARBA" id="ARBA00022692"/>
    </source>
</evidence>
<keyword evidence="5" id="KW-0256">Endoplasmic reticulum</keyword>
<evidence type="ECO:0000313" key="15">
    <source>
        <dbReference type="Proteomes" id="UP000516314"/>
    </source>
</evidence>
<dbReference type="CDD" id="cd00165">
    <property type="entry name" value="S4"/>
    <property type="match status" value="1"/>
</dbReference>
<evidence type="ECO:0000256" key="8">
    <source>
        <dbReference type="ARBA" id="ARBA00023136"/>
    </source>
</evidence>
<evidence type="ECO:0000313" key="14">
    <source>
        <dbReference type="EMBL" id="CAD5315401.1"/>
    </source>
</evidence>
<evidence type="ECO:0000256" key="10">
    <source>
        <dbReference type="PROSITE-ProRule" id="PRU00182"/>
    </source>
</evidence>
<dbReference type="InterPro" id="IPR012677">
    <property type="entry name" value="Nucleotide-bd_a/b_plait_sf"/>
</dbReference>
<dbReference type="SUPFAM" id="SSF55174">
    <property type="entry name" value="Alpha-L RNA-binding motif"/>
    <property type="match status" value="1"/>
</dbReference>